<evidence type="ECO:0000313" key="3">
    <source>
        <dbReference type="EMBL" id="TDD78004.1"/>
    </source>
</evidence>
<organism evidence="3 4">
    <name type="scientific">Actinomadura rubrisoli</name>
    <dbReference type="NCBI Taxonomy" id="2530368"/>
    <lineage>
        <taxon>Bacteria</taxon>
        <taxon>Bacillati</taxon>
        <taxon>Actinomycetota</taxon>
        <taxon>Actinomycetes</taxon>
        <taxon>Streptosporangiales</taxon>
        <taxon>Thermomonosporaceae</taxon>
        <taxon>Actinomadura</taxon>
    </lineage>
</organism>
<feature type="transmembrane region" description="Helical" evidence="2">
    <location>
        <begin position="474"/>
        <end position="491"/>
    </location>
</feature>
<reference evidence="3 4" key="1">
    <citation type="submission" date="2019-03" db="EMBL/GenBank/DDBJ databases">
        <title>Draft genome sequences of novel Actinobacteria.</title>
        <authorList>
            <person name="Sahin N."/>
            <person name="Ay H."/>
            <person name="Saygin H."/>
        </authorList>
    </citation>
    <scope>NUCLEOTIDE SEQUENCE [LARGE SCALE GENOMIC DNA]</scope>
    <source>
        <strain evidence="3 4">H3C3</strain>
    </source>
</reference>
<evidence type="ECO:0000256" key="1">
    <source>
        <dbReference type="SAM" id="MobiDB-lite"/>
    </source>
</evidence>
<feature type="region of interest" description="Disordered" evidence="1">
    <location>
        <begin position="324"/>
        <end position="343"/>
    </location>
</feature>
<keyword evidence="4" id="KW-1185">Reference proteome</keyword>
<comment type="caution">
    <text evidence="3">The sequence shown here is derived from an EMBL/GenBank/DDBJ whole genome shotgun (WGS) entry which is preliminary data.</text>
</comment>
<protein>
    <submittedName>
        <fullName evidence="3">Uncharacterized protein</fullName>
    </submittedName>
</protein>
<dbReference type="Proteomes" id="UP000294513">
    <property type="component" value="Unassembled WGS sequence"/>
</dbReference>
<feature type="transmembrane region" description="Helical" evidence="2">
    <location>
        <begin position="441"/>
        <end position="468"/>
    </location>
</feature>
<dbReference type="OrthoDB" id="4501073at2"/>
<keyword evidence="2" id="KW-1133">Transmembrane helix</keyword>
<evidence type="ECO:0000313" key="4">
    <source>
        <dbReference type="Proteomes" id="UP000294513"/>
    </source>
</evidence>
<keyword evidence="2" id="KW-0812">Transmembrane</keyword>
<accession>A0A4R5B363</accession>
<dbReference type="RefSeq" id="WP_131898804.1">
    <property type="nucleotide sequence ID" value="NZ_SMKU01000190.1"/>
</dbReference>
<name>A0A4R5B363_9ACTN</name>
<sequence>MNAGSGQPSSSGWGPINIEAGDEARVGGQFGVVNGNVHIYDIGPSATPEERFAKALNLLDGNMPRRAEELIREAAEAGHRSHRVAYYWALAVLSGRSFDHLGPDEFASLQSCSLMVTPGIADGWIDALNVITQFINCLIRQERSAGVEEAELDLAILEYDRLPEERREEIRRHLDLIMTGALQDQLDAKYAAEAKRRRMAGNRTERAWKFFAPVPEPPRAVTLAEPEFGTGRRVATVVGATLMGGGGLVALLLTLPVHPVLALLFAAGSGGGGYLLATTGRAWSVSRELIAADDARYGPPQDETPGAGSLDFGVARFAAGRYAADPSEEEPDEHVWGDSDKADDKHRGELRRRDLFRSFVEPYVTACFADEDPDGATKRAEWRKATEGLRASLVADIQNRYAGPDLLVAHLTWLITWHAERAKRCWENGTLRARRDELAGAAPSGAAVFLGAVGMAAGLLCGLAGVLASGLGPALPALPVVIVGAWVAYSAEIDVYVVRRDVHAAESALAAAEFAEEQEAFERWTEVLADRPTDAEVARWLDYDKFYARELAMKACGLANRDLVAYATLTEALHPCQRARVLFGPPRYSRYRVIIFLLTEAGVRQVSVNLDFFDGTVSNQRRNNFQYSKISSARVHEVGIRFDSGRRKVIVIDEESGDREPPRDPKDIDSLILSQAFRLSLIDGQHIHIVVENFDHGFLDRLREDEDSLFELALDSSGVKSALRVLESVAAEGREWLTQERTRRTRRLLDFSRSFVDRRELPWAADDTARPRELEG</sequence>
<feature type="compositionally biased region" description="Basic and acidic residues" evidence="1">
    <location>
        <begin position="333"/>
        <end position="343"/>
    </location>
</feature>
<dbReference type="AlphaFoldDB" id="A0A4R5B363"/>
<keyword evidence="2" id="KW-0472">Membrane</keyword>
<proteinExistence type="predicted"/>
<evidence type="ECO:0000256" key="2">
    <source>
        <dbReference type="SAM" id="Phobius"/>
    </source>
</evidence>
<dbReference type="EMBL" id="SMKU01000190">
    <property type="protein sequence ID" value="TDD78004.1"/>
    <property type="molecule type" value="Genomic_DNA"/>
</dbReference>
<gene>
    <name evidence="3" type="ORF">E1298_29045</name>
</gene>